<reference evidence="3 4" key="1">
    <citation type="journal article" date="2015" name="Stand. Genomic Sci.">
        <title>Genomic Encyclopedia of Bacterial and Archaeal Type Strains, Phase III: the genomes of soil and plant-associated and newly described type strains.</title>
        <authorList>
            <person name="Whitman W.B."/>
            <person name="Woyke T."/>
            <person name="Klenk H.P."/>
            <person name="Zhou Y."/>
            <person name="Lilburn T.G."/>
            <person name="Beck B.J."/>
            <person name="De Vos P."/>
            <person name="Vandamme P."/>
            <person name="Eisen J.A."/>
            <person name="Garrity G."/>
            <person name="Hugenholtz P."/>
            <person name="Kyrpides N.C."/>
        </authorList>
    </citation>
    <scope>NUCLEOTIDE SEQUENCE [LARGE SCALE GENOMIC DNA]</scope>
    <source>
        <strain evidence="3 4">CGMCC 1.7271</strain>
    </source>
</reference>
<sequence length="174" mass="19456">MKKIRLLTVLLLFVTVSATAQNMSTVIKTEALKMARALAALDIETYVSFTYPTLVSDNSSKEKLKQGIDSVEKYKKQFGIKVKSIVVGNPTKVVTHKKIMQCTLPQTMTVEVMMGTVETETTLIGLSQDGRKWYFVDALLYKQKDSKDKLPELSPDLVIPPMKQPVMKPADSKN</sequence>
<keyword evidence="4" id="KW-1185">Reference proteome</keyword>
<dbReference type="EMBL" id="VLLE01000006">
    <property type="protein sequence ID" value="TWI79224.1"/>
    <property type="molecule type" value="Genomic_DNA"/>
</dbReference>
<feature type="chain" id="PRO_5021836044" evidence="2">
    <location>
        <begin position="21"/>
        <end position="174"/>
    </location>
</feature>
<evidence type="ECO:0000313" key="4">
    <source>
        <dbReference type="Proteomes" id="UP000316167"/>
    </source>
</evidence>
<comment type="caution">
    <text evidence="3">The sequence shown here is derived from an EMBL/GenBank/DDBJ whole genome shotgun (WGS) entry which is preliminary data.</text>
</comment>
<protein>
    <submittedName>
        <fullName evidence="3">Uncharacterized protein</fullName>
    </submittedName>
</protein>
<evidence type="ECO:0000256" key="2">
    <source>
        <dbReference type="SAM" id="SignalP"/>
    </source>
</evidence>
<proteinExistence type="predicted"/>
<feature type="region of interest" description="Disordered" evidence="1">
    <location>
        <begin position="150"/>
        <end position="174"/>
    </location>
</feature>
<name>A0A562SE95_9BACT</name>
<organism evidence="3 4">
    <name type="scientific">Lacibacter cauensis</name>
    <dbReference type="NCBI Taxonomy" id="510947"/>
    <lineage>
        <taxon>Bacteria</taxon>
        <taxon>Pseudomonadati</taxon>
        <taxon>Bacteroidota</taxon>
        <taxon>Chitinophagia</taxon>
        <taxon>Chitinophagales</taxon>
        <taxon>Chitinophagaceae</taxon>
        <taxon>Lacibacter</taxon>
    </lineage>
</organism>
<feature type="signal peptide" evidence="2">
    <location>
        <begin position="1"/>
        <end position="20"/>
    </location>
</feature>
<dbReference type="AlphaFoldDB" id="A0A562SE95"/>
<dbReference type="Proteomes" id="UP000316167">
    <property type="component" value="Unassembled WGS sequence"/>
</dbReference>
<keyword evidence="2" id="KW-0732">Signal</keyword>
<evidence type="ECO:0000313" key="3">
    <source>
        <dbReference type="EMBL" id="TWI79224.1"/>
    </source>
</evidence>
<gene>
    <name evidence="3" type="ORF">IQ13_3627</name>
</gene>
<evidence type="ECO:0000256" key="1">
    <source>
        <dbReference type="SAM" id="MobiDB-lite"/>
    </source>
</evidence>
<accession>A0A562SE95</accession>